<evidence type="ECO:0000313" key="1">
    <source>
        <dbReference type="EMBL" id="UWX56393.1"/>
    </source>
</evidence>
<dbReference type="EMBL" id="CP104205">
    <property type="protein sequence ID" value="UWX56393.1"/>
    <property type="molecule type" value="Genomic_DNA"/>
</dbReference>
<gene>
    <name evidence="1" type="ORF">NYZ99_09435</name>
</gene>
<protein>
    <submittedName>
        <fullName evidence="1">Deoxyribose-phosphate aldolase</fullName>
    </submittedName>
</protein>
<accession>A0ABY5YBG6</accession>
<reference evidence="1" key="1">
    <citation type="submission" date="2022-09" db="EMBL/GenBank/DDBJ databases">
        <title>Maribacter litopenaei sp. nov., isolated from the intestinal tract of the Pacific White Shrimp, Litopenaeus vannamei.</title>
        <authorList>
            <person name="Kim S.Y."/>
            <person name="Hwang C.Y."/>
        </authorList>
    </citation>
    <scope>NUCLEOTIDE SEQUENCE</scope>
    <source>
        <strain evidence="1">HL-LV01</strain>
    </source>
</reference>
<dbReference type="RefSeq" id="WP_260575029.1">
    <property type="nucleotide sequence ID" value="NZ_CP104205.1"/>
</dbReference>
<keyword evidence="2" id="KW-1185">Reference proteome</keyword>
<evidence type="ECO:0000313" key="2">
    <source>
        <dbReference type="Proteomes" id="UP001059209"/>
    </source>
</evidence>
<dbReference type="Proteomes" id="UP001059209">
    <property type="component" value="Chromosome"/>
</dbReference>
<proteinExistence type="predicted"/>
<dbReference type="InterPro" id="IPR045444">
    <property type="entry name" value="DUF6503"/>
</dbReference>
<dbReference type="PROSITE" id="PS51257">
    <property type="entry name" value="PROKAR_LIPOPROTEIN"/>
    <property type="match status" value="1"/>
</dbReference>
<dbReference type="Pfam" id="PF20113">
    <property type="entry name" value="DUF6503"/>
    <property type="match status" value="1"/>
</dbReference>
<sequence length="249" mass="28784">MRRIYISLVLISLIACQEKEKSPTAQEIVDNSIEVSGGKNYLNSNVDFDFRDIHYSSILEDGHKVLRRVITNDTSVIVDRKANTGFERFVNDSLIILADTSANKYANSVNSVHYFAYLPFGLNDRAVKKELLGKVEIKDKTYYKVKVSFSEEGGGDDFDDVYVYWFNTETFKPDYLAYEFHVNGGGQRFREAYNERYIGDIRFVDYKNYKPKVENTSIFKIDSLYINDQLELLSNIALENVKVNRGNYN</sequence>
<organism evidence="1 2">
    <name type="scientific">Maribacter litopenaei</name>
    <dbReference type="NCBI Taxonomy" id="2976127"/>
    <lineage>
        <taxon>Bacteria</taxon>
        <taxon>Pseudomonadati</taxon>
        <taxon>Bacteroidota</taxon>
        <taxon>Flavobacteriia</taxon>
        <taxon>Flavobacteriales</taxon>
        <taxon>Flavobacteriaceae</taxon>
        <taxon>Maribacter</taxon>
    </lineage>
</organism>
<name>A0ABY5YBG6_9FLAO</name>